<dbReference type="RefSeq" id="WP_283740769.1">
    <property type="nucleotide sequence ID" value="NZ_JASJEV010000006.1"/>
</dbReference>
<evidence type="ECO:0000256" key="3">
    <source>
        <dbReference type="ARBA" id="ARBA00022801"/>
    </source>
</evidence>
<keyword evidence="4" id="KW-0479">Metal-binding</keyword>
<dbReference type="PANTHER" id="PTHR43768">
    <property type="entry name" value="TREHALOSE 6-PHOSPHATE PHOSPHATASE"/>
    <property type="match status" value="1"/>
</dbReference>
<gene>
    <name evidence="5" type="primary">otsB</name>
    <name evidence="5" type="ORF">QNA08_11060</name>
</gene>
<reference evidence="5 6" key="1">
    <citation type="submission" date="2023-05" db="EMBL/GenBank/DDBJ databases">
        <title>Chelatococcus sp. nov., a moderately thermophilic bacterium isolated from hot spring microbial mat.</title>
        <authorList>
            <person name="Hu C.-J."/>
            <person name="Li W.-J."/>
        </authorList>
    </citation>
    <scope>NUCLEOTIDE SEQUENCE [LARGE SCALE GENOMIC DNA]</scope>
    <source>
        <strain evidence="5 6">SYSU G07232</strain>
    </source>
</reference>
<proteinExistence type="inferred from homology"/>
<evidence type="ECO:0000256" key="1">
    <source>
        <dbReference type="ARBA" id="ARBA00005199"/>
    </source>
</evidence>
<evidence type="ECO:0000313" key="6">
    <source>
        <dbReference type="Proteomes" id="UP001321492"/>
    </source>
</evidence>
<dbReference type="EC" id="3.1.3.12" evidence="4"/>
<dbReference type="SUPFAM" id="SSF56784">
    <property type="entry name" value="HAD-like"/>
    <property type="match status" value="1"/>
</dbReference>
<comment type="caution">
    <text evidence="5">The sequence shown here is derived from an EMBL/GenBank/DDBJ whole genome shotgun (WGS) entry which is preliminary data.</text>
</comment>
<dbReference type="InterPro" id="IPR003337">
    <property type="entry name" value="Trehalose_PPase"/>
</dbReference>
<keyword evidence="4" id="KW-0460">Magnesium</keyword>
<comment type="similarity">
    <text evidence="2 4">Belongs to the trehalose phosphatase family.</text>
</comment>
<evidence type="ECO:0000256" key="2">
    <source>
        <dbReference type="ARBA" id="ARBA00008770"/>
    </source>
</evidence>
<protein>
    <recommendedName>
        <fullName evidence="4">Trehalose 6-phosphate phosphatase</fullName>
        <ecNumber evidence="4">3.1.3.12</ecNumber>
    </recommendedName>
</protein>
<comment type="cofactor">
    <cofactor evidence="4">
        <name>Mg(2+)</name>
        <dbReference type="ChEBI" id="CHEBI:18420"/>
    </cofactor>
</comment>
<evidence type="ECO:0000256" key="4">
    <source>
        <dbReference type="RuleBase" id="RU361117"/>
    </source>
</evidence>
<dbReference type="InterPro" id="IPR006379">
    <property type="entry name" value="HAD-SF_hydro_IIB"/>
</dbReference>
<evidence type="ECO:0000313" key="5">
    <source>
        <dbReference type="EMBL" id="MDJ1158773.1"/>
    </source>
</evidence>
<dbReference type="GO" id="GO:0004805">
    <property type="term" value="F:trehalose-phosphatase activity"/>
    <property type="evidence" value="ECO:0007669"/>
    <property type="project" value="UniProtKB-EC"/>
</dbReference>
<dbReference type="Gene3D" id="3.40.50.1000">
    <property type="entry name" value="HAD superfamily/HAD-like"/>
    <property type="match status" value="1"/>
</dbReference>
<comment type="function">
    <text evidence="4">Removes the phosphate from trehalose 6-phosphate to produce free trehalose.</text>
</comment>
<dbReference type="Proteomes" id="UP001321492">
    <property type="component" value="Unassembled WGS sequence"/>
</dbReference>
<dbReference type="InterPro" id="IPR023214">
    <property type="entry name" value="HAD_sf"/>
</dbReference>
<dbReference type="EMBL" id="JASJEV010000006">
    <property type="protein sequence ID" value="MDJ1158773.1"/>
    <property type="molecule type" value="Genomic_DNA"/>
</dbReference>
<organism evidence="5 6">
    <name type="scientific">Chelatococcus albus</name>
    <dbReference type="NCBI Taxonomy" id="3047466"/>
    <lineage>
        <taxon>Bacteria</taxon>
        <taxon>Pseudomonadati</taxon>
        <taxon>Pseudomonadota</taxon>
        <taxon>Alphaproteobacteria</taxon>
        <taxon>Hyphomicrobiales</taxon>
        <taxon>Chelatococcaceae</taxon>
        <taxon>Chelatococcus</taxon>
    </lineage>
</organism>
<dbReference type="NCBIfam" id="TIGR01484">
    <property type="entry name" value="HAD-SF-IIB"/>
    <property type="match status" value="1"/>
</dbReference>
<dbReference type="PANTHER" id="PTHR43768:SF3">
    <property type="entry name" value="TREHALOSE 6-PHOSPHATE PHOSPHATASE"/>
    <property type="match status" value="1"/>
</dbReference>
<comment type="catalytic activity">
    <reaction evidence="4">
        <text>alpha,alpha-trehalose 6-phosphate + H2O = alpha,alpha-trehalose + phosphate</text>
        <dbReference type="Rhea" id="RHEA:23420"/>
        <dbReference type="ChEBI" id="CHEBI:15377"/>
        <dbReference type="ChEBI" id="CHEBI:16551"/>
        <dbReference type="ChEBI" id="CHEBI:43474"/>
        <dbReference type="ChEBI" id="CHEBI:58429"/>
        <dbReference type="EC" id="3.1.3.12"/>
    </reaction>
</comment>
<keyword evidence="6" id="KW-1185">Reference proteome</keyword>
<accession>A0ABT7AHD9</accession>
<name>A0ABT7AHD9_9HYPH</name>
<dbReference type="InterPro" id="IPR036412">
    <property type="entry name" value="HAD-like_sf"/>
</dbReference>
<keyword evidence="3 4" id="KW-0378">Hydrolase</keyword>
<dbReference type="Gene3D" id="3.30.70.1020">
    <property type="entry name" value="Trehalose-6-phosphate phosphatase related protein, domain 2"/>
    <property type="match status" value="1"/>
</dbReference>
<sequence length="270" mass="28371">MSLDDRDAHDIGGARVSAFLARVAAEPQRYALFFDIDGTLIEIAPTPDAVVVPAALPDQFRRLARRFGGAVAFLSGRTLAWIDRRFDAVVTAVGALHGIERRTAAGTIERRVPPAGLDLARRTIDSAVAAWPGVLVEDKGLAVAVHYRSVPERGAVVDRLIADLAAGSDGALEALPGKAVAELRTAGAHKGTALEAFLAERPFLGRLPVFFGDDVTDQDGFAAARMHGGVAIAVGRSAREVGADFALPDPVAVRAFVARAVAPVREGETV</sequence>
<comment type="pathway">
    <text evidence="1 4">Glycan biosynthesis; trehalose biosynthesis.</text>
</comment>
<dbReference type="NCBIfam" id="TIGR00685">
    <property type="entry name" value="T6PP"/>
    <property type="match status" value="1"/>
</dbReference>
<dbReference type="Pfam" id="PF02358">
    <property type="entry name" value="Trehalose_PPase"/>
    <property type="match status" value="1"/>
</dbReference>
<dbReference type="InterPro" id="IPR044651">
    <property type="entry name" value="OTSB-like"/>
</dbReference>